<accession>N9RB23</accession>
<keyword evidence="1" id="KW-1133">Transmembrane helix</keyword>
<evidence type="ECO:0000256" key="1">
    <source>
        <dbReference type="SAM" id="Phobius"/>
    </source>
</evidence>
<dbReference type="OrthoDB" id="9962394at2"/>
<organism evidence="2 3">
    <name type="scientific">Acinetobacter colistiniresistens</name>
    <dbReference type="NCBI Taxonomy" id="280145"/>
    <lineage>
        <taxon>Bacteria</taxon>
        <taxon>Pseudomonadati</taxon>
        <taxon>Pseudomonadota</taxon>
        <taxon>Gammaproteobacteria</taxon>
        <taxon>Moraxellales</taxon>
        <taxon>Moraxellaceae</taxon>
        <taxon>Acinetobacter</taxon>
    </lineage>
</organism>
<evidence type="ECO:0000313" key="3">
    <source>
        <dbReference type="Proteomes" id="UP000013009"/>
    </source>
</evidence>
<evidence type="ECO:0000313" key="2">
    <source>
        <dbReference type="EMBL" id="ENX36332.1"/>
    </source>
</evidence>
<dbReference type="AlphaFoldDB" id="N9RB23"/>
<name>N9RB23_9GAMM</name>
<keyword evidence="3" id="KW-1185">Reference proteome</keyword>
<sequence>MISWKYKNKSYYFDHVKALWIILLLIGVPIAASWFENIKIVFFGNLVDIIYQSLFLIFVFYLVYLNCIVSYVPYYFDENGKKIEGEEPKELKALRCKKR</sequence>
<feature type="transmembrane region" description="Helical" evidence="1">
    <location>
        <begin position="12"/>
        <end position="35"/>
    </location>
</feature>
<feature type="transmembrane region" description="Helical" evidence="1">
    <location>
        <begin position="55"/>
        <end position="76"/>
    </location>
</feature>
<gene>
    <name evidence="2" type="ORF">F889_00494</name>
</gene>
<dbReference type="RefSeq" id="WP_005269893.1">
    <property type="nucleotide sequence ID" value="NZ_KB850193.1"/>
</dbReference>
<keyword evidence="1" id="KW-0472">Membrane</keyword>
<dbReference type="HOGENOM" id="CLU_2314055_0_0_6"/>
<dbReference type="Proteomes" id="UP000013009">
    <property type="component" value="Unassembled WGS sequence"/>
</dbReference>
<reference evidence="2 3" key="1">
    <citation type="submission" date="2013-02" db="EMBL/GenBank/DDBJ databases">
        <title>The Genome Sequence of Acinetobacter sp. NIPH 1859.</title>
        <authorList>
            <consortium name="The Broad Institute Genome Sequencing Platform"/>
            <consortium name="The Broad Institute Genome Sequencing Center for Infectious Disease"/>
            <person name="Cerqueira G."/>
            <person name="Feldgarden M."/>
            <person name="Courvalin P."/>
            <person name="Perichon B."/>
            <person name="Grillot-Courvalin C."/>
            <person name="Clermont D."/>
            <person name="Rocha E."/>
            <person name="Yoon E.-J."/>
            <person name="Nemec A."/>
            <person name="Walker B."/>
            <person name="Young S.K."/>
            <person name="Zeng Q."/>
            <person name="Gargeya S."/>
            <person name="Fitzgerald M."/>
            <person name="Haas B."/>
            <person name="Abouelleil A."/>
            <person name="Alvarado L."/>
            <person name="Arachchi H.M."/>
            <person name="Berlin A.M."/>
            <person name="Chapman S.B."/>
            <person name="Dewar J."/>
            <person name="Goldberg J."/>
            <person name="Griggs A."/>
            <person name="Gujja S."/>
            <person name="Hansen M."/>
            <person name="Howarth C."/>
            <person name="Imamovic A."/>
            <person name="Larimer J."/>
            <person name="McCowan C."/>
            <person name="Murphy C."/>
            <person name="Neiman D."/>
            <person name="Pearson M."/>
            <person name="Priest M."/>
            <person name="Roberts A."/>
            <person name="Saif S."/>
            <person name="Shea T."/>
            <person name="Sisk P."/>
            <person name="Sykes S."/>
            <person name="Wortman J."/>
            <person name="Nusbaum C."/>
            <person name="Birren B."/>
        </authorList>
    </citation>
    <scope>NUCLEOTIDE SEQUENCE [LARGE SCALE GENOMIC DNA]</scope>
    <source>
        <strain evidence="2 3">NIPH 1859</strain>
    </source>
</reference>
<protein>
    <submittedName>
        <fullName evidence="2">Uncharacterized protein</fullName>
    </submittedName>
</protein>
<comment type="caution">
    <text evidence="2">The sequence shown here is derived from an EMBL/GenBank/DDBJ whole genome shotgun (WGS) entry which is preliminary data.</text>
</comment>
<keyword evidence="1" id="KW-0812">Transmembrane</keyword>
<dbReference type="EMBL" id="APRZ01000006">
    <property type="protein sequence ID" value="ENX36332.1"/>
    <property type="molecule type" value="Genomic_DNA"/>
</dbReference>
<proteinExistence type="predicted"/>